<dbReference type="GO" id="GO:0005524">
    <property type="term" value="F:ATP binding"/>
    <property type="evidence" value="ECO:0007669"/>
    <property type="project" value="InterPro"/>
</dbReference>
<comment type="caution">
    <text evidence="1">The sequence shown here is derived from an EMBL/GenBank/DDBJ whole genome shotgun (WGS) entry which is preliminary data.</text>
</comment>
<organism evidence="1 2">
    <name type="scientific">Microdochium trichocladiopsis</name>
    <dbReference type="NCBI Taxonomy" id="1682393"/>
    <lineage>
        <taxon>Eukaryota</taxon>
        <taxon>Fungi</taxon>
        <taxon>Dikarya</taxon>
        <taxon>Ascomycota</taxon>
        <taxon>Pezizomycotina</taxon>
        <taxon>Sordariomycetes</taxon>
        <taxon>Xylariomycetidae</taxon>
        <taxon>Xylariales</taxon>
        <taxon>Microdochiaceae</taxon>
        <taxon>Microdochium</taxon>
    </lineage>
</organism>
<dbReference type="PANTHER" id="PTHR11070">
    <property type="entry name" value="UVRD / RECB / PCRA DNA HELICASE FAMILY MEMBER"/>
    <property type="match status" value="1"/>
</dbReference>
<protein>
    <submittedName>
        <fullName evidence="1">P-loop containing nucleoside triphosphate hydrolase protein</fullName>
    </submittedName>
</protein>
<dbReference type="AlphaFoldDB" id="A0A9P8YDS0"/>
<dbReference type="PANTHER" id="PTHR11070:SF66">
    <property type="entry name" value="UVRD-LIKE HELICASE C-TERMINAL DOMAIN-CONTAINING PROTEIN"/>
    <property type="match status" value="1"/>
</dbReference>
<dbReference type="GO" id="GO:0005634">
    <property type="term" value="C:nucleus"/>
    <property type="evidence" value="ECO:0007669"/>
    <property type="project" value="TreeGrafter"/>
</dbReference>
<evidence type="ECO:0000313" key="2">
    <source>
        <dbReference type="Proteomes" id="UP000756346"/>
    </source>
</evidence>
<dbReference type="InterPro" id="IPR027417">
    <property type="entry name" value="P-loop_NTPase"/>
</dbReference>
<dbReference type="Gene3D" id="3.40.50.300">
    <property type="entry name" value="P-loop containing nucleotide triphosphate hydrolases"/>
    <property type="match status" value="2"/>
</dbReference>
<dbReference type="SUPFAM" id="SSF52540">
    <property type="entry name" value="P-loop containing nucleoside triphosphate hydrolases"/>
    <property type="match status" value="1"/>
</dbReference>
<dbReference type="GeneID" id="70189718"/>
<dbReference type="GO" id="GO:0003677">
    <property type="term" value="F:DNA binding"/>
    <property type="evidence" value="ECO:0007669"/>
    <property type="project" value="InterPro"/>
</dbReference>
<name>A0A9P8YDS0_9PEZI</name>
<dbReference type="Pfam" id="PF13245">
    <property type="entry name" value="AAA_19"/>
    <property type="match status" value="1"/>
</dbReference>
<keyword evidence="2" id="KW-1185">Reference proteome</keyword>
<dbReference type="RefSeq" id="XP_046016133.1">
    <property type="nucleotide sequence ID" value="XM_046160172.1"/>
</dbReference>
<dbReference type="GO" id="GO:0000725">
    <property type="term" value="P:recombinational repair"/>
    <property type="evidence" value="ECO:0007669"/>
    <property type="project" value="TreeGrafter"/>
</dbReference>
<reference evidence="1" key="1">
    <citation type="journal article" date="2021" name="Nat. Commun.">
        <title>Genetic determinants of endophytism in the Arabidopsis root mycobiome.</title>
        <authorList>
            <person name="Mesny F."/>
            <person name="Miyauchi S."/>
            <person name="Thiergart T."/>
            <person name="Pickel B."/>
            <person name="Atanasova L."/>
            <person name="Karlsson M."/>
            <person name="Huettel B."/>
            <person name="Barry K.W."/>
            <person name="Haridas S."/>
            <person name="Chen C."/>
            <person name="Bauer D."/>
            <person name="Andreopoulos W."/>
            <person name="Pangilinan J."/>
            <person name="LaButti K."/>
            <person name="Riley R."/>
            <person name="Lipzen A."/>
            <person name="Clum A."/>
            <person name="Drula E."/>
            <person name="Henrissat B."/>
            <person name="Kohler A."/>
            <person name="Grigoriev I.V."/>
            <person name="Martin F.M."/>
            <person name="Hacquard S."/>
        </authorList>
    </citation>
    <scope>NUCLEOTIDE SEQUENCE</scope>
    <source>
        <strain evidence="1">MPI-CAGE-CH-0230</strain>
    </source>
</reference>
<sequence>MIWFRTQLSRPTTKERTWSAEQLAIVERAKTHNVVVSARPGSGKTATAEAIAASNPDKSIAVLTYSRRLKNDTAKRMKEKYPGCDVFTFHGVAGKLHEPLVVRDDSILNQLRRSRARPTWRKTPYDIIIIDEMQDCTELLHWLVQTFISCVKGRRGHAPRIVVLGDERKAIYEFRGADARFLSDCPTIMEDLSPDPWARMTLSKSFRLSRQNADFINKAFLQGEDYIVGSHEGPRHLYIHADISDAKGLAKELAPLIRQYGAKNTAILGPAVRTNPRISRLTNHLTGREKIPVAEPISGDTGLDDLVIRGKLCVSTIHQFKGSERDLVILYGLDDHYFQIAPDEPDTTCPNDILVALSRASKQLVIVHDTSQQMMPFVDVAQLHATATHRFITEEKPGSFHQRSPRGTTQQGLKLPVTVAASDIARYVPDETLDAIVARHANVTVLSAEVSPVDRIEAPDKVPTDDRKYRYESVSDINGLAVVAAYELASRGTLTTLGNEDNASLPRELPSEPQKRTAWLCREACGRLAELSTFYSRLMQMHAHKWDWLEPYLPVACARLQEQFKAIDPADLKFEQDLKAGYMEIREKDQGRTGDRESTIILGRADIVQNTPSRSPVDDSGQKVTLWEIKFVSRLSREHVIQACFNAHLWAARNEGDIPRVMLYNIRNGEKWEISPKDGVGSLHLLVDEVLRAKYTSRPLLSDEEFLDRCAKVRKEVEGLLKDVDR</sequence>
<accession>A0A9P8YDS0</accession>
<dbReference type="EMBL" id="JAGTJQ010000003">
    <property type="protein sequence ID" value="KAH7036040.1"/>
    <property type="molecule type" value="Genomic_DNA"/>
</dbReference>
<keyword evidence="1" id="KW-0378">Hydrolase</keyword>
<proteinExistence type="predicted"/>
<dbReference type="GO" id="GO:0043138">
    <property type="term" value="F:3'-5' DNA helicase activity"/>
    <property type="evidence" value="ECO:0007669"/>
    <property type="project" value="TreeGrafter"/>
</dbReference>
<dbReference type="Proteomes" id="UP000756346">
    <property type="component" value="Unassembled WGS sequence"/>
</dbReference>
<dbReference type="OrthoDB" id="1470711at2759"/>
<gene>
    <name evidence="1" type="ORF">B0I36DRAFT_373279</name>
</gene>
<dbReference type="InterPro" id="IPR000212">
    <property type="entry name" value="DNA_helicase_UvrD/REP"/>
</dbReference>
<dbReference type="GO" id="GO:0016787">
    <property type="term" value="F:hydrolase activity"/>
    <property type="evidence" value="ECO:0007669"/>
    <property type="project" value="UniProtKB-KW"/>
</dbReference>
<evidence type="ECO:0000313" key="1">
    <source>
        <dbReference type="EMBL" id="KAH7036040.1"/>
    </source>
</evidence>